<dbReference type="OrthoDB" id="7159403at2"/>
<evidence type="ECO:0000313" key="3">
    <source>
        <dbReference type="Proteomes" id="UP000321058"/>
    </source>
</evidence>
<comment type="caution">
    <text evidence="2">The sequence shown here is derived from an EMBL/GenBank/DDBJ whole genome shotgun (WGS) entry which is preliminary data.</text>
</comment>
<proteinExistence type="predicted"/>
<dbReference type="InterPro" id="IPR021529">
    <property type="entry name" value="DUF2798"/>
</dbReference>
<gene>
    <name evidence="2" type="ORF">RSO01_12320</name>
</gene>
<dbReference type="RefSeq" id="WP_147147268.1">
    <property type="nucleotide sequence ID" value="NZ_BKAJ01000021.1"/>
</dbReference>
<reference evidence="2 3" key="1">
    <citation type="submission" date="2019-07" db="EMBL/GenBank/DDBJ databases">
        <title>Whole genome shotgun sequence of Reyranella soli NBRC 108950.</title>
        <authorList>
            <person name="Hosoyama A."/>
            <person name="Uohara A."/>
            <person name="Ohji S."/>
            <person name="Ichikawa N."/>
        </authorList>
    </citation>
    <scope>NUCLEOTIDE SEQUENCE [LARGE SCALE GENOMIC DNA]</scope>
    <source>
        <strain evidence="2 3">NBRC 108950</strain>
    </source>
</reference>
<organism evidence="2 3">
    <name type="scientific">Reyranella soli</name>
    <dbReference type="NCBI Taxonomy" id="1230389"/>
    <lineage>
        <taxon>Bacteria</taxon>
        <taxon>Pseudomonadati</taxon>
        <taxon>Pseudomonadota</taxon>
        <taxon>Alphaproteobacteria</taxon>
        <taxon>Hyphomicrobiales</taxon>
        <taxon>Reyranellaceae</taxon>
        <taxon>Reyranella</taxon>
    </lineage>
</organism>
<dbReference type="EMBL" id="BKAJ01000021">
    <property type="protein sequence ID" value="GEP54066.1"/>
    <property type="molecule type" value="Genomic_DNA"/>
</dbReference>
<keyword evidence="1" id="KW-0812">Transmembrane</keyword>
<accession>A0A512N513</accession>
<evidence type="ECO:0000256" key="1">
    <source>
        <dbReference type="SAM" id="Phobius"/>
    </source>
</evidence>
<feature type="transmembrane region" description="Helical" evidence="1">
    <location>
        <begin position="12"/>
        <end position="36"/>
    </location>
</feature>
<protein>
    <recommendedName>
        <fullName evidence="4">DUF2798 domain-containing protein</fullName>
    </recommendedName>
</protein>
<evidence type="ECO:0000313" key="2">
    <source>
        <dbReference type="EMBL" id="GEP54066.1"/>
    </source>
</evidence>
<dbReference type="Proteomes" id="UP000321058">
    <property type="component" value="Unassembled WGS sequence"/>
</dbReference>
<feature type="transmembrane region" description="Helical" evidence="1">
    <location>
        <begin position="48"/>
        <end position="71"/>
    </location>
</feature>
<keyword evidence="1" id="KW-1133">Transmembrane helix</keyword>
<dbReference type="AlphaFoldDB" id="A0A512N513"/>
<evidence type="ECO:0008006" key="4">
    <source>
        <dbReference type="Google" id="ProtNLM"/>
    </source>
</evidence>
<name>A0A512N513_9HYPH</name>
<keyword evidence="3" id="KW-1185">Reference proteome</keyword>
<keyword evidence="1" id="KW-0472">Membrane</keyword>
<sequence length="84" mass="9173">MKSFPARKLPARYAGVVVPLVLSLFMMFVVSGIATARSLGFSQTFPSTWLAAWGLSWVIAFPTLLLVMPLVKRVVALIVEPPGR</sequence>
<dbReference type="Pfam" id="PF11391">
    <property type="entry name" value="DUF2798"/>
    <property type="match status" value="1"/>
</dbReference>